<evidence type="ECO:0000259" key="1">
    <source>
        <dbReference type="Pfam" id="PF07883"/>
    </source>
</evidence>
<protein>
    <recommendedName>
        <fullName evidence="1">Cupin type-2 domain-containing protein</fullName>
    </recommendedName>
</protein>
<sequence length="142" mass="15396">MTQAVAEAKVTGIEGPTVSRKNTPEYITGRRAYFKYREMGVGNASGGKFGVQVMTAEKGLSEPTGWHYHVCDGQFIFMLSGWVDLVFENGDEIRIGEGDSAYIPGGLRHNETATSNTFELIEVSVPADLGTELCDPPDGMTD</sequence>
<evidence type="ECO:0000313" key="2">
    <source>
        <dbReference type="EMBL" id="CUS53866.1"/>
    </source>
</evidence>
<dbReference type="InterPro" id="IPR013096">
    <property type="entry name" value="Cupin_2"/>
</dbReference>
<dbReference type="SUPFAM" id="SSF51182">
    <property type="entry name" value="RmlC-like cupins"/>
    <property type="match status" value="1"/>
</dbReference>
<feature type="domain" description="Cupin type-2" evidence="1">
    <location>
        <begin position="54"/>
        <end position="117"/>
    </location>
</feature>
<dbReference type="AlphaFoldDB" id="A0A160TST5"/>
<dbReference type="InterPro" id="IPR011051">
    <property type="entry name" value="RmlC_Cupin_sf"/>
</dbReference>
<proteinExistence type="predicted"/>
<dbReference type="Pfam" id="PF07883">
    <property type="entry name" value="Cupin_2"/>
    <property type="match status" value="1"/>
</dbReference>
<name>A0A160TST5_9ZZZZ</name>
<dbReference type="CDD" id="cd06980">
    <property type="entry name" value="cupin_bxe_c0505"/>
    <property type="match status" value="1"/>
</dbReference>
<reference evidence="2" key="1">
    <citation type="submission" date="2015-10" db="EMBL/GenBank/DDBJ databases">
        <authorList>
            <person name="Gilbert D.G."/>
        </authorList>
    </citation>
    <scope>NUCLEOTIDE SEQUENCE</scope>
</reference>
<organism evidence="2">
    <name type="scientific">hydrothermal vent metagenome</name>
    <dbReference type="NCBI Taxonomy" id="652676"/>
    <lineage>
        <taxon>unclassified sequences</taxon>
        <taxon>metagenomes</taxon>
        <taxon>ecological metagenomes</taxon>
    </lineage>
</organism>
<gene>
    <name evidence="2" type="ORF">MGWOODY_XGa2926</name>
</gene>
<dbReference type="EMBL" id="CZRL01000098">
    <property type="protein sequence ID" value="CUS53866.1"/>
    <property type="molecule type" value="Genomic_DNA"/>
</dbReference>
<dbReference type="InterPro" id="IPR014710">
    <property type="entry name" value="RmlC-like_jellyroll"/>
</dbReference>
<accession>A0A160TST5</accession>
<dbReference type="Gene3D" id="2.60.120.10">
    <property type="entry name" value="Jelly Rolls"/>
    <property type="match status" value="1"/>
</dbReference>